<keyword evidence="1" id="KW-1133">Transmembrane helix</keyword>
<organism evidence="2 3">
    <name type="scientific">Streptomyces rimosus subsp. rimosus</name>
    <dbReference type="NCBI Taxonomy" id="132474"/>
    <lineage>
        <taxon>Bacteria</taxon>
        <taxon>Bacillati</taxon>
        <taxon>Actinomycetota</taxon>
        <taxon>Actinomycetes</taxon>
        <taxon>Kitasatosporales</taxon>
        <taxon>Streptomycetaceae</taxon>
        <taxon>Streptomyces</taxon>
    </lineage>
</organism>
<keyword evidence="1" id="KW-0472">Membrane</keyword>
<feature type="transmembrane region" description="Helical" evidence="1">
    <location>
        <begin position="20"/>
        <end position="44"/>
    </location>
</feature>
<feature type="transmembrane region" description="Helical" evidence="1">
    <location>
        <begin position="50"/>
        <end position="72"/>
    </location>
</feature>
<reference evidence="2 3" key="1">
    <citation type="submission" date="2022-03" db="EMBL/GenBank/DDBJ databases">
        <title>Complete genome of Streptomyces rimosus ssp. rimosus R7 (=ATCC 10970).</title>
        <authorList>
            <person name="Beganovic S."/>
            <person name="Ruckert C."/>
            <person name="Busche T."/>
            <person name="Kalinowski J."/>
            <person name="Wittmann C."/>
        </authorList>
    </citation>
    <scope>NUCLEOTIDE SEQUENCE [LARGE SCALE GENOMIC DNA]</scope>
    <source>
        <strain evidence="2 3">R7</strain>
    </source>
</reference>
<keyword evidence="1" id="KW-0812">Transmembrane</keyword>
<evidence type="ECO:0008006" key="4">
    <source>
        <dbReference type="Google" id="ProtNLM"/>
    </source>
</evidence>
<accession>A0ABY3YY66</accession>
<name>A0ABY3YY66_STRRM</name>
<keyword evidence="3" id="KW-1185">Reference proteome</keyword>
<sequence length="74" mass="8249">MRREDSARRSLWDAPLTQGVRIVVFAFLLVVLTLWCVVVLATLTDQWLAWVRWGLAVIGVLGALGLACVSLVKR</sequence>
<proteinExistence type="predicted"/>
<evidence type="ECO:0000313" key="2">
    <source>
        <dbReference type="EMBL" id="UNZ01194.1"/>
    </source>
</evidence>
<evidence type="ECO:0000313" key="3">
    <source>
        <dbReference type="Proteomes" id="UP000829494"/>
    </source>
</evidence>
<gene>
    <name evidence="2" type="ORF">SRIMR7_03480</name>
</gene>
<protein>
    <recommendedName>
        <fullName evidence="4">Integral membrane protein</fullName>
    </recommendedName>
</protein>
<evidence type="ECO:0000256" key="1">
    <source>
        <dbReference type="SAM" id="Phobius"/>
    </source>
</evidence>
<dbReference type="Proteomes" id="UP000829494">
    <property type="component" value="Chromosome"/>
</dbReference>
<dbReference type="EMBL" id="CP094298">
    <property type="protein sequence ID" value="UNZ01194.1"/>
    <property type="molecule type" value="Genomic_DNA"/>
</dbReference>